<comment type="subcellular location">
    <subcellularLocation>
        <location evidence="1 7">Cell membrane</location>
        <topology evidence="1 7">Multi-pass membrane protein</topology>
    </subcellularLocation>
</comment>
<feature type="transmembrane region" description="Helical" evidence="7">
    <location>
        <begin position="45"/>
        <end position="63"/>
    </location>
</feature>
<keyword evidence="2 7" id="KW-0813">Transport</keyword>
<dbReference type="Pfam" id="PF00528">
    <property type="entry name" value="BPD_transp_1"/>
    <property type="match status" value="1"/>
</dbReference>
<evidence type="ECO:0000256" key="6">
    <source>
        <dbReference type="ARBA" id="ARBA00023136"/>
    </source>
</evidence>
<dbReference type="RefSeq" id="WP_129241123.1">
    <property type="nucleotide sequence ID" value="NZ_CP148753.1"/>
</dbReference>
<dbReference type="InterPro" id="IPR035906">
    <property type="entry name" value="MetI-like_sf"/>
</dbReference>
<evidence type="ECO:0000313" key="10">
    <source>
        <dbReference type="EMBL" id="WXR73153.1"/>
    </source>
</evidence>
<dbReference type="CDD" id="cd06261">
    <property type="entry name" value="TM_PBP2"/>
    <property type="match status" value="1"/>
</dbReference>
<feature type="transmembrane region" description="Helical" evidence="7">
    <location>
        <begin position="237"/>
        <end position="258"/>
    </location>
</feature>
<dbReference type="Proteomes" id="UP001456224">
    <property type="component" value="Chromosome"/>
</dbReference>
<dbReference type="PROSITE" id="PS50928">
    <property type="entry name" value="ABC_TM1"/>
    <property type="match status" value="1"/>
</dbReference>
<dbReference type="InterPro" id="IPR000515">
    <property type="entry name" value="MetI-like"/>
</dbReference>
<feature type="domain" description="ABC transmembrane type-1" evidence="8">
    <location>
        <begin position="75"/>
        <end position="259"/>
    </location>
</feature>
<dbReference type="EMBL" id="UFQC01000011">
    <property type="protein sequence ID" value="SSW67046.1"/>
    <property type="molecule type" value="Genomic_DNA"/>
</dbReference>
<reference evidence="9 11" key="1">
    <citation type="submission" date="2018-07" db="EMBL/GenBank/DDBJ databases">
        <authorList>
            <person name="Peeters C."/>
        </authorList>
    </citation>
    <scope>NUCLEOTIDE SEQUENCE [LARGE SCALE GENOMIC DNA]</scope>
    <source>
        <strain evidence="9 11">LMG 30378</strain>
    </source>
</reference>
<feature type="transmembrane region" description="Helical" evidence="7">
    <location>
        <begin position="12"/>
        <end position="38"/>
    </location>
</feature>
<evidence type="ECO:0000313" key="11">
    <source>
        <dbReference type="Proteomes" id="UP000289465"/>
    </source>
</evidence>
<dbReference type="Gene3D" id="1.10.3720.10">
    <property type="entry name" value="MetI-like"/>
    <property type="match status" value="1"/>
</dbReference>
<reference evidence="10 12" key="2">
    <citation type="submission" date="2024-03" db="EMBL/GenBank/DDBJ databases">
        <title>Reference genomes for the five species model microbial community.</title>
        <authorList>
            <person name="Padfield D."/>
        </authorList>
    </citation>
    <scope>NUCLEOTIDE SEQUENCE [LARGE SCALE GENOMIC DNA]</scope>
    <source>
        <strain evidence="10 12">AB1</strain>
    </source>
</reference>
<feature type="transmembrane region" description="Helical" evidence="7">
    <location>
        <begin position="83"/>
        <end position="104"/>
    </location>
</feature>
<protein>
    <submittedName>
        <fullName evidence="10">ABC transporter permease</fullName>
    </submittedName>
    <submittedName>
        <fullName evidence="9">Aliphatic sulfonates transport permease protein SsuC</fullName>
    </submittedName>
</protein>
<evidence type="ECO:0000256" key="5">
    <source>
        <dbReference type="ARBA" id="ARBA00022989"/>
    </source>
</evidence>
<keyword evidence="4 7" id="KW-0812">Transmembrane</keyword>
<sequence length="267" mass="28830">MTDSVLHRAAPAGIALPFAALASVLRRLLLLILLLALWEIAPRAGWVDAAFFPPISVVAHAWLDMWHDGTTGENLLASLLRSISGFGLAVLVGIPLGLLIGWYRRLAELLNPIIELFRNTATLALLPVFILLLGIGEASKIAIVFYACTWAILLNTISGVRNVDPLLIKCARSMGLSPLRLFQKVVLPSAVPTIFTGIRLAGATSILVLVAAEMVGANAGLGYYITYAQNNFQIDRMYAGILTVSALGLVINYGLVALERRFSAWKQ</sequence>
<evidence type="ECO:0000259" key="8">
    <source>
        <dbReference type="PROSITE" id="PS50928"/>
    </source>
</evidence>
<keyword evidence="3" id="KW-1003">Cell membrane</keyword>
<dbReference type="EMBL" id="CP148753">
    <property type="protein sequence ID" value="WXR73153.1"/>
    <property type="molecule type" value="Genomic_DNA"/>
</dbReference>
<proteinExistence type="inferred from homology"/>
<accession>A0A446CGL7</accession>
<dbReference type="Proteomes" id="UP000289465">
    <property type="component" value="Unassembled WGS sequence"/>
</dbReference>
<feature type="transmembrane region" description="Helical" evidence="7">
    <location>
        <begin position="141"/>
        <end position="160"/>
    </location>
</feature>
<dbReference type="SUPFAM" id="SSF161098">
    <property type="entry name" value="MetI-like"/>
    <property type="match status" value="1"/>
</dbReference>
<feature type="transmembrane region" description="Helical" evidence="7">
    <location>
        <begin position="116"/>
        <end position="135"/>
    </location>
</feature>
<evidence type="ECO:0000256" key="1">
    <source>
        <dbReference type="ARBA" id="ARBA00004651"/>
    </source>
</evidence>
<dbReference type="PANTHER" id="PTHR30151:SF0">
    <property type="entry name" value="ABC TRANSPORTER PERMEASE PROTEIN MJ0413-RELATED"/>
    <property type="match status" value="1"/>
</dbReference>
<organism evidence="9 11">
    <name type="scientific">Achromobacter veterisilvae</name>
    <dbReference type="NCBI Taxonomy" id="2069367"/>
    <lineage>
        <taxon>Bacteria</taxon>
        <taxon>Pseudomonadati</taxon>
        <taxon>Pseudomonadota</taxon>
        <taxon>Betaproteobacteria</taxon>
        <taxon>Burkholderiales</taxon>
        <taxon>Alcaligenaceae</taxon>
        <taxon>Achromobacter</taxon>
    </lineage>
</organism>
<evidence type="ECO:0000313" key="9">
    <source>
        <dbReference type="EMBL" id="SSW67046.1"/>
    </source>
</evidence>
<evidence type="ECO:0000256" key="4">
    <source>
        <dbReference type="ARBA" id="ARBA00022692"/>
    </source>
</evidence>
<evidence type="ECO:0000256" key="2">
    <source>
        <dbReference type="ARBA" id="ARBA00022448"/>
    </source>
</evidence>
<evidence type="ECO:0000256" key="3">
    <source>
        <dbReference type="ARBA" id="ARBA00022475"/>
    </source>
</evidence>
<keyword evidence="6 7" id="KW-0472">Membrane</keyword>
<dbReference type="FunFam" id="1.10.3720.10:FF:000003">
    <property type="entry name" value="Aliphatic sulfonate ABC transporter permease"/>
    <property type="match status" value="1"/>
</dbReference>
<keyword evidence="12" id="KW-1185">Reference proteome</keyword>
<dbReference type="GO" id="GO:0042918">
    <property type="term" value="P:alkanesulfonate transmembrane transport"/>
    <property type="evidence" value="ECO:0007669"/>
    <property type="project" value="UniProtKB-ARBA"/>
</dbReference>
<dbReference type="OrthoDB" id="8138334at2"/>
<dbReference type="PANTHER" id="PTHR30151">
    <property type="entry name" value="ALKANE SULFONATE ABC TRANSPORTER-RELATED, MEMBRANE SUBUNIT"/>
    <property type="match status" value="1"/>
</dbReference>
<evidence type="ECO:0000256" key="7">
    <source>
        <dbReference type="RuleBase" id="RU363032"/>
    </source>
</evidence>
<name>A0A446CGL7_9BURK</name>
<comment type="similarity">
    <text evidence="7">Belongs to the binding-protein-dependent transport system permease family.</text>
</comment>
<evidence type="ECO:0000313" key="12">
    <source>
        <dbReference type="Proteomes" id="UP001456224"/>
    </source>
</evidence>
<keyword evidence="5 7" id="KW-1133">Transmembrane helix</keyword>
<gene>
    <name evidence="9" type="primary">ssuC_8</name>
    <name evidence="9" type="ORF">AVE30378_02418</name>
    <name evidence="10" type="ORF">WHX56_26520</name>
</gene>
<dbReference type="GO" id="GO:0005886">
    <property type="term" value="C:plasma membrane"/>
    <property type="evidence" value="ECO:0007669"/>
    <property type="project" value="UniProtKB-SubCell"/>
</dbReference>
<dbReference type="AlphaFoldDB" id="A0A446CGL7"/>
<feature type="transmembrane region" description="Helical" evidence="7">
    <location>
        <begin position="206"/>
        <end position="225"/>
    </location>
</feature>